<keyword evidence="4" id="KW-0547">Nucleotide-binding</keyword>
<protein>
    <recommendedName>
        <fullName evidence="9">Cyclic GMP-AMP synthase</fullName>
    </recommendedName>
</protein>
<keyword evidence="1" id="KW-0808">Transferase</keyword>
<evidence type="ECO:0000256" key="9">
    <source>
        <dbReference type="ARBA" id="ARBA00044145"/>
    </source>
</evidence>
<dbReference type="RefSeq" id="WP_066716857.1">
    <property type="nucleotide sequence ID" value="NZ_JBHSLU010000099.1"/>
</dbReference>
<evidence type="ECO:0000256" key="2">
    <source>
        <dbReference type="ARBA" id="ARBA00022695"/>
    </source>
</evidence>
<evidence type="ECO:0000256" key="8">
    <source>
        <dbReference type="ARBA" id="ARBA00023118"/>
    </source>
</evidence>
<dbReference type="Proteomes" id="UP001596060">
    <property type="component" value="Unassembled WGS sequence"/>
</dbReference>
<reference evidence="13" key="1">
    <citation type="journal article" date="2019" name="Int. J. Syst. Evol. Microbiol.">
        <title>The Global Catalogue of Microorganisms (GCM) 10K type strain sequencing project: providing services to taxonomists for standard genome sequencing and annotation.</title>
        <authorList>
            <consortium name="The Broad Institute Genomics Platform"/>
            <consortium name="The Broad Institute Genome Sequencing Center for Infectious Disease"/>
            <person name="Wu L."/>
            <person name="Ma J."/>
        </authorList>
    </citation>
    <scope>NUCLEOTIDE SEQUENCE [LARGE SCALE GENOMIC DNA]</scope>
    <source>
        <strain evidence="13">CCUG 43117</strain>
    </source>
</reference>
<evidence type="ECO:0000259" key="11">
    <source>
        <dbReference type="Pfam" id="PF21654"/>
    </source>
</evidence>
<evidence type="ECO:0000256" key="6">
    <source>
        <dbReference type="ARBA" id="ARBA00022842"/>
    </source>
</evidence>
<keyword evidence="3" id="KW-0479">Metal-binding</keyword>
<name>A0ABW0P7G5_9HYPH</name>
<sequence>MYDCAKDVRAYDDQEVTLPKSEQDAMRDRRDANRTRLRNGLANANKPAPLEFIKQGSYAMKTMVRDPDNDYDIDDGVYFRKEDLVGERGAEMTSLQARQMVRNAVDDGKFKRAPEVRSNCVRVIYEKGYHVDLPVYRRVVTSTAFGDEVHYELAASSGWKRSDARDVSDWYEDERAKSADGVQLRRINRDLKKYARSRYSWRGGILSGFGITVLTTERFRVNNREDRALYDTMVAIRDRLNWDLQVVHPVTPGDYITSGSDDAGARCFRDKLTEAIDTLQPLFETDCTRERALKCWDKMFATTFFSERLEEEKRAAVAAPAIIGSAALLGATAAAAAAVSSAGGGRHA</sequence>
<dbReference type="InterPro" id="IPR048445">
    <property type="entry name" value="DncV-like_NTFase"/>
</dbReference>
<accession>A0ABW0P7G5</accession>
<evidence type="ECO:0000256" key="10">
    <source>
        <dbReference type="ARBA" id="ARBA00048304"/>
    </source>
</evidence>
<keyword evidence="2" id="KW-0548">Nucleotidyltransferase</keyword>
<evidence type="ECO:0000256" key="4">
    <source>
        <dbReference type="ARBA" id="ARBA00022741"/>
    </source>
</evidence>
<comment type="caution">
    <text evidence="12">The sequence shown here is derived from an EMBL/GenBank/DDBJ whole genome shotgun (WGS) entry which is preliminary data.</text>
</comment>
<organism evidence="12 13">
    <name type="scientific">Bosea massiliensis</name>
    <dbReference type="NCBI Taxonomy" id="151419"/>
    <lineage>
        <taxon>Bacteria</taxon>
        <taxon>Pseudomonadati</taxon>
        <taxon>Pseudomonadota</taxon>
        <taxon>Alphaproteobacteria</taxon>
        <taxon>Hyphomicrobiales</taxon>
        <taxon>Boseaceae</taxon>
        <taxon>Bosea</taxon>
    </lineage>
</organism>
<proteinExistence type="predicted"/>
<dbReference type="EMBL" id="JBHSLU010000099">
    <property type="protein sequence ID" value="MFC5508581.1"/>
    <property type="molecule type" value="Genomic_DNA"/>
</dbReference>
<evidence type="ECO:0000256" key="1">
    <source>
        <dbReference type="ARBA" id="ARBA00022679"/>
    </source>
</evidence>
<evidence type="ECO:0000256" key="3">
    <source>
        <dbReference type="ARBA" id="ARBA00022723"/>
    </source>
</evidence>
<comment type="catalytic activity">
    <reaction evidence="10">
        <text>GTP + ATP = 3',3'-cGAMP + 2 diphosphate</text>
        <dbReference type="Rhea" id="RHEA:35647"/>
        <dbReference type="ChEBI" id="CHEBI:30616"/>
        <dbReference type="ChEBI" id="CHEBI:33019"/>
        <dbReference type="ChEBI" id="CHEBI:37565"/>
        <dbReference type="ChEBI" id="CHEBI:71501"/>
    </reaction>
    <physiologicalReaction direction="left-to-right" evidence="10">
        <dbReference type="Rhea" id="RHEA:35648"/>
    </physiologicalReaction>
</comment>
<gene>
    <name evidence="12" type="ORF">ACFPN9_25400</name>
</gene>
<evidence type="ECO:0000256" key="5">
    <source>
        <dbReference type="ARBA" id="ARBA00022840"/>
    </source>
</evidence>
<dbReference type="Pfam" id="PF21654">
    <property type="entry name" value="DncV-like_NTFase"/>
    <property type="match status" value="1"/>
</dbReference>
<feature type="domain" description="Cyclic GMP-AMP synthase DncV-like nucleotidyltransferase" evidence="11">
    <location>
        <begin position="51"/>
        <end position="136"/>
    </location>
</feature>
<evidence type="ECO:0000313" key="13">
    <source>
        <dbReference type="Proteomes" id="UP001596060"/>
    </source>
</evidence>
<evidence type="ECO:0000256" key="7">
    <source>
        <dbReference type="ARBA" id="ARBA00023080"/>
    </source>
</evidence>
<evidence type="ECO:0000313" key="12">
    <source>
        <dbReference type="EMBL" id="MFC5508581.1"/>
    </source>
</evidence>
<keyword evidence="7" id="KW-0546">Nucleotide metabolism</keyword>
<keyword evidence="8" id="KW-0051">Antiviral defense</keyword>
<keyword evidence="13" id="KW-1185">Reference proteome</keyword>
<keyword evidence="5" id="KW-0067">ATP-binding</keyword>
<keyword evidence="6" id="KW-0460">Magnesium</keyword>